<dbReference type="Proteomes" id="UP001244443">
    <property type="component" value="Chromosome"/>
</dbReference>
<feature type="chain" id="PRO_5041405795" evidence="2">
    <location>
        <begin position="22"/>
        <end position="389"/>
    </location>
</feature>
<dbReference type="Pfam" id="PF13387">
    <property type="entry name" value="Lnb_N"/>
    <property type="match status" value="1"/>
</dbReference>
<evidence type="ECO:0000259" key="4">
    <source>
        <dbReference type="Pfam" id="PF25221"/>
    </source>
</evidence>
<gene>
    <name evidence="5" type="ORF">QYS48_29425</name>
</gene>
<keyword evidence="1" id="KW-0472">Membrane</keyword>
<feature type="transmembrane region" description="Helical" evidence="1">
    <location>
        <begin position="313"/>
        <end position="329"/>
    </location>
</feature>
<sequence length="389" mass="45277">MMRKLLLIFALSLSATLNTYAENSLSEESEISLITVAPGDELYSGFGHSALWVEDEAKGISVVFNYGTFDFDTPGFYMKFVRGKLNYMLSAGRISYLIRSAKAENRSVIQQKLDLSLSQKNQIYDYLLNNIRPENKFYQYDFFFDNCSTRFRDLLEEVLGSGLSWNKQAEGYTFREFLDIYLEDKPWQDFGIDLVLGQPTDQIADKRNEMFLPDMLMYHYDKATYEGKPIVKDKLAIYEAPEKQESSSFQILPQHLTWLLCLIGIILSVRHHKSKTSDIWYNKLLFIITGLIGCLIFFLWFLSDHVATVDNWNMIWAFPLNIVFAFLLFKKPAKKWHTIYYAVFGIAQFLVLGFFYTLPQALHAAVLPIVLYFAFKSFNLLYRTKKMNV</sequence>
<evidence type="ECO:0000256" key="1">
    <source>
        <dbReference type="SAM" id="Phobius"/>
    </source>
</evidence>
<evidence type="ECO:0000313" key="6">
    <source>
        <dbReference type="Proteomes" id="UP001244443"/>
    </source>
</evidence>
<feature type="transmembrane region" description="Helical" evidence="1">
    <location>
        <begin position="281"/>
        <end position="301"/>
    </location>
</feature>
<keyword evidence="1" id="KW-1133">Transmembrane helix</keyword>
<feature type="signal peptide" evidence="2">
    <location>
        <begin position="1"/>
        <end position="21"/>
    </location>
</feature>
<protein>
    <submittedName>
        <fullName evidence="5">DUF4105 domain-containing protein</fullName>
    </submittedName>
</protein>
<name>A0AA51R7H5_9BACT</name>
<evidence type="ECO:0000313" key="5">
    <source>
        <dbReference type="EMBL" id="WMN07642.1"/>
    </source>
</evidence>
<evidence type="ECO:0000259" key="3">
    <source>
        <dbReference type="Pfam" id="PF13387"/>
    </source>
</evidence>
<dbReference type="InterPro" id="IPR057436">
    <property type="entry name" value="5TMH_Lnb"/>
</dbReference>
<feature type="domain" description="Lnb-like transmembrane" evidence="4">
    <location>
        <begin position="246"/>
        <end position="385"/>
    </location>
</feature>
<dbReference type="EMBL" id="CP129970">
    <property type="protein sequence ID" value="WMN07642.1"/>
    <property type="molecule type" value="Genomic_DNA"/>
</dbReference>
<keyword evidence="2" id="KW-0732">Signal</keyword>
<feature type="transmembrane region" description="Helical" evidence="1">
    <location>
        <begin position="338"/>
        <end position="356"/>
    </location>
</feature>
<feature type="domain" description="Lnb N-terminal periplasmic" evidence="3">
    <location>
        <begin position="28"/>
        <end position="166"/>
    </location>
</feature>
<dbReference type="InterPro" id="IPR025178">
    <property type="entry name" value="Lnb_N"/>
</dbReference>
<dbReference type="RefSeq" id="WP_308357827.1">
    <property type="nucleotide sequence ID" value="NZ_CP129970.2"/>
</dbReference>
<keyword evidence="6" id="KW-1185">Reference proteome</keyword>
<dbReference type="Pfam" id="PF25221">
    <property type="entry name" value="5TMH_Lnb"/>
    <property type="match status" value="1"/>
</dbReference>
<accession>A0AA51R7H5</accession>
<organism evidence="5 6">
    <name type="scientific">Marivirga arenosa</name>
    <dbReference type="NCBI Taxonomy" id="3059076"/>
    <lineage>
        <taxon>Bacteria</taxon>
        <taxon>Pseudomonadati</taxon>
        <taxon>Bacteroidota</taxon>
        <taxon>Cytophagia</taxon>
        <taxon>Cytophagales</taxon>
        <taxon>Marivirgaceae</taxon>
        <taxon>Marivirga</taxon>
    </lineage>
</organism>
<feature type="transmembrane region" description="Helical" evidence="1">
    <location>
        <begin position="362"/>
        <end position="382"/>
    </location>
</feature>
<evidence type="ECO:0000256" key="2">
    <source>
        <dbReference type="SAM" id="SignalP"/>
    </source>
</evidence>
<dbReference type="AlphaFoldDB" id="A0AA51R7H5"/>
<reference evidence="5" key="1">
    <citation type="submission" date="2023-08" db="EMBL/GenBank/DDBJ databases">
        <title>Comparative genomics and taxonomic characterization of three novel marine species of genus Marivirga.</title>
        <authorList>
            <person name="Muhammad N."/>
            <person name="Kim S.-G."/>
        </authorList>
    </citation>
    <scope>NUCLEOTIDE SEQUENCE [LARGE SCALE GENOMIC DNA]</scope>
    <source>
        <strain evidence="5">ABR2-2</strain>
    </source>
</reference>
<proteinExistence type="predicted"/>
<keyword evidence="1" id="KW-0812">Transmembrane</keyword>
<feature type="transmembrane region" description="Helical" evidence="1">
    <location>
        <begin position="251"/>
        <end position="269"/>
    </location>
</feature>